<dbReference type="InParanoid" id="A0A2P5HQT3"/>
<sequence>MSFFLQGVQRLITDVLGTTSDDPSGIGSASSEQNTPSSAPRVEYQPSVLDVVVVKAMLINGLGLPYEIVLSLLDHAEYWGHTTTTLDQSLTVSSGPARENQFILRSKPLGLIRRTHYDERYYSFTTAQAKPLSEGGDYSLTQFQKWIGGPTDILEHPCRKIVFTLRSRDQGWGGQPQDRGSYRGSWTWFEAGKERFDKNAQPPEDTAEKKAPVDGTGEREQGTRSSPDGSGEIPSPYFPVYAARSIHPALEPGQEAFHHDLHPSPTLTIQRNKTATRQVTTHTVVWSWDDDANPLSSETLSEMGRGPETGNGDFVRGLTLGDVVTVWAKARFPQWANHIESVKLDIYWAL</sequence>
<dbReference type="OrthoDB" id="66095at2759"/>
<reference evidence="2" key="1">
    <citation type="submission" date="2017-09" db="EMBL/GenBank/DDBJ databases">
        <title>Polyketide synthases of a Diaporthe helianthi virulent isolate.</title>
        <authorList>
            <person name="Baroncelli R."/>
        </authorList>
    </citation>
    <scope>NUCLEOTIDE SEQUENCE [LARGE SCALE GENOMIC DNA]</scope>
    <source>
        <strain evidence="2">7/96</strain>
    </source>
</reference>
<feature type="compositionally biased region" description="Polar residues" evidence="1">
    <location>
        <begin position="265"/>
        <end position="274"/>
    </location>
</feature>
<feature type="region of interest" description="Disordered" evidence="1">
    <location>
        <begin position="19"/>
        <end position="41"/>
    </location>
</feature>
<gene>
    <name evidence="2" type="ORF">DHEL01_v208984</name>
</gene>
<keyword evidence="3" id="KW-1185">Reference proteome</keyword>
<organism evidence="2 3">
    <name type="scientific">Diaporthe helianthi</name>
    <dbReference type="NCBI Taxonomy" id="158607"/>
    <lineage>
        <taxon>Eukaryota</taxon>
        <taxon>Fungi</taxon>
        <taxon>Dikarya</taxon>
        <taxon>Ascomycota</taxon>
        <taxon>Pezizomycotina</taxon>
        <taxon>Sordariomycetes</taxon>
        <taxon>Sordariomycetidae</taxon>
        <taxon>Diaporthales</taxon>
        <taxon>Diaporthaceae</taxon>
        <taxon>Diaporthe</taxon>
    </lineage>
</organism>
<feature type="region of interest" description="Disordered" evidence="1">
    <location>
        <begin position="255"/>
        <end position="274"/>
    </location>
</feature>
<feature type="compositionally biased region" description="Basic and acidic residues" evidence="1">
    <location>
        <begin position="206"/>
        <end position="222"/>
    </location>
</feature>
<protein>
    <recommendedName>
        <fullName evidence="4">Ankyrin repeat protein</fullName>
    </recommendedName>
</protein>
<proteinExistence type="predicted"/>
<evidence type="ECO:0000256" key="1">
    <source>
        <dbReference type="SAM" id="MobiDB-lite"/>
    </source>
</evidence>
<evidence type="ECO:0000313" key="2">
    <source>
        <dbReference type="EMBL" id="POS72620.1"/>
    </source>
</evidence>
<dbReference type="STRING" id="158607.A0A2P5HQT3"/>
<dbReference type="Proteomes" id="UP000094444">
    <property type="component" value="Unassembled WGS sequence"/>
</dbReference>
<dbReference type="AlphaFoldDB" id="A0A2P5HQT3"/>
<name>A0A2P5HQT3_DIAHE</name>
<feature type="region of interest" description="Disordered" evidence="1">
    <location>
        <begin position="195"/>
        <end position="237"/>
    </location>
</feature>
<comment type="caution">
    <text evidence="2">The sequence shown here is derived from an EMBL/GenBank/DDBJ whole genome shotgun (WGS) entry which is preliminary data.</text>
</comment>
<evidence type="ECO:0008006" key="4">
    <source>
        <dbReference type="Google" id="ProtNLM"/>
    </source>
</evidence>
<accession>A0A2P5HQT3</accession>
<feature type="compositionally biased region" description="Polar residues" evidence="1">
    <location>
        <begin position="19"/>
        <end position="38"/>
    </location>
</feature>
<dbReference type="EMBL" id="MAVT02000962">
    <property type="protein sequence ID" value="POS72620.1"/>
    <property type="molecule type" value="Genomic_DNA"/>
</dbReference>
<evidence type="ECO:0000313" key="3">
    <source>
        <dbReference type="Proteomes" id="UP000094444"/>
    </source>
</evidence>